<sequence length="140" mass="15155">MGNKGKHGRRSTSTAVSVYVYCVPSRNWMFAATKAGLAERRRRPKRPLWKAIKSQSTKSSFPSSSTHITRNPHIFALKPSSSSYMDTFFATIIEDNTPIDREDGGGGGNSYCVVCNTTPVNTPTNEEDGGGGGNSYCVIA</sequence>
<dbReference type="EMBL" id="KL197716">
    <property type="protein sequence ID" value="KDQ58964.1"/>
    <property type="molecule type" value="Genomic_DNA"/>
</dbReference>
<dbReference type="InParanoid" id="A0A067PW95"/>
<protein>
    <submittedName>
        <fullName evidence="2">Uncharacterized protein</fullName>
    </submittedName>
</protein>
<dbReference type="AlphaFoldDB" id="A0A067PW95"/>
<gene>
    <name evidence="2" type="ORF">JAAARDRAFT_192530</name>
</gene>
<evidence type="ECO:0000313" key="2">
    <source>
        <dbReference type="EMBL" id="KDQ58964.1"/>
    </source>
</evidence>
<reference evidence="3" key="1">
    <citation type="journal article" date="2014" name="Proc. Natl. Acad. Sci. U.S.A.">
        <title>Extensive sampling of basidiomycete genomes demonstrates inadequacy of the white-rot/brown-rot paradigm for wood decay fungi.</title>
        <authorList>
            <person name="Riley R."/>
            <person name="Salamov A.A."/>
            <person name="Brown D.W."/>
            <person name="Nagy L.G."/>
            <person name="Floudas D."/>
            <person name="Held B.W."/>
            <person name="Levasseur A."/>
            <person name="Lombard V."/>
            <person name="Morin E."/>
            <person name="Otillar R."/>
            <person name="Lindquist E.A."/>
            <person name="Sun H."/>
            <person name="LaButti K.M."/>
            <person name="Schmutz J."/>
            <person name="Jabbour D."/>
            <person name="Luo H."/>
            <person name="Baker S.E."/>
            <person name="Pisabarro A.G."/>
            <person name="Walton J.D."/>
            <person name="Blanchette R.A."/>
            <person name="Henrissat B."/>
            <person name="Martin F."/>
            <person name="Cullen D."/>
            <person name="Hibbett D.S."/>
            <person name="Grigoriev I.V."/>
        </authorList>
    </citation>
    <scope>NUCLEOTIDE SEQUENCE [LARGE SCALE GENOMIC DNA]</scope>
    <source>
        <strain evidence="3">MUCL 33604</strain>
    </source>
</reference>
<keyword evidence="3" id="KW-1185">Reference proteome</keyword>
<evidence type="ECO:0000313" key="3">
    <source>
        <dbReference type="Proteomes" id="UP000027265"/>
    </source>
</evidence>
<evidence type="ECO:0000256" key="1">
    <source>
        <dbReference type="SAM" id="MobiDB-lite"/>
    </source>
</evidence>
<name>A0A067PW95_9AGAM</name>
<feature type="compositionally biased region" description="Low complexity" evidence="1">
    <location>
        <begin position="54"/>
        <end position="65"/>
    </location>
</feature>
<dbReference type="Proteomes" id="UP000027265">
    <property type="component" value="Unassembled WGS sequence"/>
</dbReference>
<feature type="region of interest" description="Disordered" evidence="1">
    <location>
        <begin position="41"/>
        <end position="67"/>
    </location>
</feature>
<dbReference type="HOGENOM" id="CLU_1835451_0_0_1"/>
<organism evidence="2 3">
    <name type="scientific">Jaapia argillacea MUCL 33604</name>
    <dbReference type="NCBI Taxonomy" id="933084"/>
    <lineage>
        <taxon>Eukaryota</taxon>
        <taxon>Fungi</taxon>
        <taxon>Dikarya</taxon>
        <taxon>Basidiomycota</taxon>
        <taxon>Agaricomycotina</taxon>
        <taxon>Agaricomycetes</taxon>
        <taxon>Agaricomycetidae</taxon>
        <taxon>Jaapiales</taxon>
        <taxon>Jaapiaceae</taxon>
        <taxon>Jaapia</taxon>
    </lineage>
</organism>
<accession>A0A067PW95</accession>
<proteinExistence type="predicted"/>